<dbReference type="SUPFAM" id="SSF52833">
    <property type="entry name" value="Thioredoxin-like"/>
    <property type="match status" value="1"/>
</dbReference>
<evidence type="ECO:0000313" key="1">
    <source>
        <dbReference type="EMBL" id="KLN61864.1"/>
    </source>
</evidence>
<dbReference type="InterPro" id="IPR036249">
    <property type="entry name" value="Thioredoxin-like_sf"/>
</dbReference>
<name>A0A0H2MGZ0_9PROT</name>
<organism evidence="1 2">
    <name type="scientific">Kiloniella spongiae</name>
    <dbReference type="NCBI Taxonomy" id="1489064"/>
    <lineage>
        <taxon>Bacteria</taxon>
        <taxon>Pseudomonadati</taxon>
        <taxon>Pseudomonadota</taxon>
        <taxon>Alphaproteobacteria</taxon>
        <taxon>Rhodospirillales</taxon>
        <taxon>Kiloniellaceae</taxon>
        <taxon>Kiloniella</taxon>
    </lineage>
</organism>
<evidence type="ECO:0008006" key="3">
    <source>
        <dbReference type="Google" id="ProtNLM"/>
    </source>
</evidence>
<dbReference type="RefSeq" id="WP_047763201.1">
    <property type="nucleotide sequence ID" value="NZ_LAQL01000003.1"/>
</dbReference>
<dbReference type="STRING" id="1489064.WH96_06180"/>
<accession>A0A0H2MGZ0</accession>
<dbReference type="EMBL" id="LAQL01000003">
    <property type="protein sequence ID" value="KLN61864.1"/>
    <property type="molecule type" value="Genomic_DNA"/>
</dbReference>
<reference evidence="1 2" key="1">
    <citation type="submission" date="2015-03" db="EMBL/GenBank/DDBJ databases">
        <title>Genome Sequence of Kiloniella spongiae MEBiC09566, isolated from a marine sponge.</title>
        <authorList>
            <person name="Shao Z."/>
            <person name="Wang L."/>
            <person name="Li X."/>
        </authorList>
    </citation>
    <scope>NUCLEOTIDE SEQUENCE [LARGE SCALE GENOMIC DNA]</scope>
    <source>
        <strain evidence="1 2">MEBiC09566</strain>
    </source>
</reference>
<dbReference type="Pfam" id="PF11287">
    <property type="entry name" value="DUF3088"/>
    <property type="match status" value="1"/>
</dbReference>
<sequence length="105" mass="12010">MTKPVLFILKMPFEDKDLPSKNKSGWFCTHCAMIEGALSINPHWLDHIEVRRIDHPKPRIEVIEYLGKENQWLPVLIIGDKKSLTDPKEITAYLAKHFGGAAPHP</sequence>
<dbReference type="AlphaFoldDB" id="A0A0H2MGZ0"/>
<dbReference type="InterPro" id="IPR021439">
    <property type="entry name" value="DUF3088"/>
</dbReference>
<dbReference type="OrthoDB" id="1356145at2"/>
<comment type="caution">
    <text evidence="1">The sequence shown here is derived from an EMBL/GenBank/DDBJ whole genome shotgun (WGS) entry which is preliminary data.</text>
</comment>
<evidence type="ECO:0000313" key="2">
    <source>
        <dbReference type="Proteomes" id="UP000035444"/>
    </source>
</evidence>
<dbReference type="Proteomes" id="UP000035444">
    <property type="component" value="Unassembled WGS sequence"/>
</dbReference>
<protein>
    <recommendedName>
        <fullName evidence="3">GST N-terminal domain-containing protein</fullName>
    </recommendedName>
</protein>
<gene>
    <name evidence="1" type="ORF">WH96_06180</name>
</gene>
<proteinExistence type="predicted"/>
<keyword evidence="2" id="KW-1185">Reference proteome</keyword>